<dbReference type="SUPFAM" id="SSF52540">
    <property type="entry name" value="P-loop containing nucleoside triphosphate hydrolases"/>
    <property type="match status" value="1"/>
</dbReference>
<evidence type="ECO:0000256" key="4">
    <source>
        <dbReference type="ARBA" id="ARBA00022763"/>
    </source>
</evidence>
<keyword evidence="5" id="KW-0067">ATP-binding</keyword>
<gene>
    <name evidence="8" type="ORF">CHH61_25680</name>
</gene>
<keyword evidence="6" id="KW-0234">DNA repair</keyword>
<proteinExistence type="inferred from homology"/>
<feature type="non-terminal residue" evidence="8">
    <location>
        <position position="72"/>
    </location>
</feature>
<keyword evidence="3" id="KW-0547">Nucleotide-binding</keyword>
<evidence type="ECO:0000256" key="3">
    <source>
        <dbReference type="ARBA" id="ARBA00022741"/>
    </source>
</evidence>
<reference evidence="8 9" key="1">
    <citation type="submission" date="2017-07" db="EMBL/GenBank/DDBJ databases">
        <title>Isolation and whole genome analysis of endospore-forming bacteria from heroin.</title>
        <authorList>
            <person name="Kalinowski J."/>
            <person name="Ahrens B."/>
            <person name="Al-Dilaimi A."/>
            <person name="Winkler A."/>
            <person name="Wibberg D."/>
            <person name="Schleenbecker U."/>
            <person name="Ruckert C."/>
            <person name="Wolfel R."/>
            <person name="Grass G."/>
        </authorList>
    </citation>
    <scope>NUCLEOTIDE SEQUENCE [LARGE SCALE GENOMIC DNA]</scope>
    <source>
        <strain evidence="8 9">7523-2</strain>
    </source>
</reference>
<dbReference type="Gene3D" id="3.40.50.300">
    <property type="entry name" value="P-loop containing nucleotide triphosphate hydrolases"/>
    <property type="match status" value="1"/>
</dbReference>
<feature type="non-terminal residue" evidence="8">
    <location>
        <position position="1"/>
    </location>
</feature>
<dbReference type="PANTHER" id="PTHR11059">
    <property type="entry name" value="DNA REPAIR PROTEIN RECN"/>
    <property type="match status" value="1"/>
</dbReference>
<evidence type="ECO:0000256" key="5">
    <source>
        <dbReference type="ARBA" id="ARBA00022840"/>
    </source>
</evidence>
<evidence type="ECO:0000256" key="2">
    <source>
        <dbReference type="ARBA" id="ARBA00021315"/>
    </source>
</evidence>
<evidence type="ECO:0000256" key="6">
    <source>
        <dbReference type="ARBA" id="ARBA00023204"/>
    </source>
</evidence>
<evidence type="ECO:0000256" key="1">
    <source>
        <dbReference type="ARBA" id="ARBA00009441"/>
    </source>
</evidence>
<dbReference type="EMBL" id="NPBS01000827">
    <property type="protein sequence ID" value="PAF11738.1"/>
    <property type="molecule type" value="Genomic_DNA"/>
</dbReference>
<dbReference type="GO" id="GO:0043590">
    <property type="term" value="C:bacterial nucleoid"/>
    <property type="evidence" value="ECO:0007669"/>
    <property type="project" value="TreeGrafter"/>
</dbReference>
<sequence length="72" mass="8123">ISKSGKSICRVNGKLVTISVLREIGSSLIDIHGQHEHQELMNETLHLPLLDQFGGQKISASLTEYQDIYRLY</sequence>
<dbReference type="PANTHER" id="PTHR11059:SF0">
    <property type="entry name" value="DNA REPAIR PROTEIN RECN"/>
    <property type="match status" value="1"/>
</dbReference>
<accession>A0A268QUJ9</accession>
<protein>
    <recommendedName>
        <fullName evidence="2">DNA repair protein RecN</fullName>
    </recommendedName>
    <alternativeName>
        <fullName evidence="7">Recombination protein N</fullName>
    </alternativeName>
</protein>
<dbReference type="GO" id="GO:0005524">
    <property type="term" value="F:ATP binding"/>
    <property type="evidence" value="ECO:0007669"/>
    <property type="project" value="UniProtKB-KW"/>
</dbReference>
<dbReference type="GO" id="GO:0009432">
    <property type="term" value="P:SOS response"/>
    <property type="evidence" value="ECO:0007669"/>
    <property type="project" value="TreeGrafter"/>
</dbReference>
<evidence type="ECO:0000256" key="7">
    <source>
        <dbReference type="ARBA" id="ARBA00033408"/>
    </source>
</evidence>
<evidence type="ECO:0000313" key="9">
    <source>
        <dbReference type="Proteomes" id="UP000216133"/>
    </source>
</evidence>
<dbReference type="InterPro" id="IPR004604">
    <property type="entry name" value="DNA_recomb/repair_RecN"/>
</dbReference>
<name>A0A268QUJ9_SHOCL</name>
<comment type="caution">
    <text evidence="8">The sequence shown here is derived from an EMBL/GenBank/DDBJ whole genome shotgun (WGS) entry which is preliminary data.</text>
</comment>
<dbReference type="InterPro" id="IPR027417">
    <property type="entry name" value="P-loop_NTPase"/>
</dbReference>
<dbReference type="GO" id="GO:0006281">
    <property type="term" value="P:DNA repair"/>
    <property type="evidence" value="ECO:0007669"/>
    <property type="project" value="UniProtKB-KW"/>
</dbReference>
<comment type="similarity">
    <text evidence="1">Belongs to the RecN family.</text>
</comment>
<keyword evidence="4" id="KW-0227">DNA damage</keyword>
<evidence type="ECO:0000313" key="8">
    <source>
        <dbReference type="EMBL" id="PAF11738.1"/>
    </source>
</evidence>
<dbReference type="AlphaFoldDB" id="A0A268QUJ9"/>
<organism evidence="8 9">
    <name type="scientific">Shouchella clausii</name>
    <name type="common">Alkalihalobacillus clausii</name>
    <dbReference type="NCBI Taxonomy" id="79880"/>
    <lineage>
        <taxon>Bacteria</taxon>
        <taxon>Bacillati</taxon>
        <taxon>Bacillota</taxon>
        <taxon>Bacilli</taxon>
        <taxon>Bacillales</taxon>
        <taxon>Bacillaceae</taxon>
        <taxon>Shouchella</taxon>
    </lineage>
</organism>
<dbReference type="GO" id="GO:0006310">
    <property type="term" value="P:DNA recombination"/>
    <property type="evidence" value="ECO:0007669"/>
    <property type="project" value="InterPro"/>
</dbReference>
<dbReference type="Proteomes" id="UP000216133">
    <property type="component" value="Unassembled WGS sequence"/>
</dbReference>